<dbReference type="KEGG" id="pchm:VFPPC_02683"/>
<gene>
    <name evidence="2" type="ORF">VFPPC_02683</name>
</gene>
<protein>
    <submittedName>
        <fullName evidence="2">Uncharacterized protein</fullName>
    </submittedName>
</protein>
<name>A0A179FYH7_METCM</name>
<evidence type="ECO:0000313" key="3">
    <source>
        <dbReference type="Proteomes" id="UP000078397"/>
    </source>
</evidence>
<sequence>MSKVDDLNWLRESRKTRQRASSSHVGPIHKAAALKHKQLVAMRERRHRLTSAYTARWYGGNWSTAKGLRRVTGRLGRLQKQAEVRTEEEQDFARLLSASICVTDDHTKMDLMIWDQNSLATAVFSQPGKHEANGHGNGNGRLGARSDTLKASGSEKDSEPELVRGVSEQLKVRSASPGDEVMPFCCDSLYDYEEYAEDGKVLWRTTATWDHIYDEAAFARKDAMCEGEVDESNADDWGASVGFAPYEHGLLRHPKYTMNDKKDLGRQFLCMFKGDERLYDCSQTVTMLARAAQVSPLGSTIIEITEYSLYTGGGVAVAPPKSFTFPSEVVVPHLELGEPGWVVINGVKIKNTKRHRAEAVSIAQPRTIPHFLRAGDVSPCYYNMCIVASRLRYDCFDMMMGSYAFTMADYADKYGADKAAATHGWADSVINSFINPRGVHYNIESSMCSAEVIVQRLIENYEEGPLPSPAELFDARWIDGALPQFIDVALRCQMGGGTYKGWYDSTCVYVRQALESVATLHEFWDLIEDTAAGEGGNMCRLYTKEGICHMADWCHDIGRRLAECECGDRMHGFGYIWFLVSELYYITIARWGLLTACGDGHEPLSYHSRESWIADGTQYWTTDIAKAKEARTRLVETMIGRTSRDLSALAVADDVHPEMQKLIGMWGQISNRTFADSIKMHYHMCNAVAACSPMGVRSADVDWRTWVEVYNALSYEVSFNPDSPYRCVTSRYAEILGVQFSSSGRIHHAINREITEEYACSQRNSGGTAAYDD</sequence>
<dbReference type="AlphaFoldDB" id="A0A179FYH7"/>
<dbReference type="GeneID" id="28846285"/>
<dbReference type="OrthoDB" id="4945774at2759"/>
<reference evidence="2 3" key="1">
    <citation type="journal article" date="2016" name="PLoS Pathog.">
        <title>Biosynthesis of antibiotic leucinostatins in bio-control fungus Purpureocillium lilacinum and their inhibition on phytophthora revealed by genome mining.</title>
        <authorList>
            <person name="Wang G."/>
            <person name="Liu Z."/>
            <person name="Lin R."/>
            <person name="Li E."/>
            <person name="Mao Z."/>
            <person name="Ling J."/>
            <person name="Yang Y."/>
            <person name="Yin W.B."/>
            <person name="Xie B."/>
        </authorList>
    </citation>
    <scope>NUCLEOTIDE SEQUENCE [LARGE SCALE GENOMIC DNA]</scope>
    <source>
        <strain evidence="2">170</strain>
    </source>
</reference>
<feature type="region of interest" description="Disordered" evidence="1">
    <location>
        <begin position="127"/>
        <end position="165"/>
    </location>
</feature>
<comment type="caution">
    <text evidence="2">The sequence shown here is derived from an EMBL/GenBank/DDBJ whole genome shotgun (WGS) entry which is preliminary data.</text>
</comment>
<accession>A0A179FYH7</accession>
<dbReference type="Proteomes" id="UP000078397">
    <property type="component" value="Unassembled WGS sequence"/>
</dbReference>
<dbReference type="RefSeq" id="XP_018146708.1">
    <property type="nucleotide sequence ID" value="XM_018282291.1"/>
</dbReference>
<organism evidence="2 3">
    <name type="scientific">Pochonia chlamydosporia 170</name>
    <dbReference type="NCBI Taxonomy" id="1380566"/>
    <lineage>
        <taxon>Eukaryota</taxon>
        <taxon>Fungi</taxon>
        <taxon>Dikarya</taxon>
        <taxon>Ascomycota</taxon>
        <taxon>Pezizomycotina</taxon>
        <taxon>Sordariomycetes</taxon>
        <taxon>Hypocreomycetidae</taxon>
        <taxon>Hypocreales</taxon>
        <taxon>Clavicipitaceae</taxon>
        <taxon>Pochonia</taxon>
    </lineage>
</organism>
<proteinExistence type="predicted"/>
<dbReference type="EMBL" id="LSBJ02000002">
    <property type="protein sequence ID" value="OAQ70171.1"/>
    <property type="molecule type" value="Genomic_DNA"/>
</dbReference>
<evidence type="ECO:0000256" key="1">
    <source>
        <dbReference type="SAM" id="MobiDB-lite"/>
    </source>
</evidence>
<feature type="compositionally biased region" description="Basic and acidic residues" evidence="1">
    <location>
        <begin position="153"/>
        <end position="162"/>
    </location>
</feature>
<evidence type="ECO:0000313" key="2">
    <source>
        <dbReference type="EMBL" id="OAQ70171.1"/>
    </source>
</evidence>
<keyword evidence="3" id="KW-1185">Reference proteome</keyword>